<dbReference type="AlphaFoldDB" id="A0A011NWP9"/>
<comment type="caution">
    <text evidence="2">The sequence shown here is derived from an EMBL/GenBank/DDBJ whole genome shotgun (WGS) entry which is preliminary data.</text>
</comment>
<accession>A0A011NWP9</accession>
<reference evidence="2 3" key="1">
    <citation type="submission" date="2014-02" db="EMBL/GenBank/DDBJ databases">
        <title>Expanding our view of genomic diversity in Candidatus Accumulibacter clades.</title>
        <authorList>
            <person name="Skennerton C.T."/>
            <person name="Barr J.J."/>
            <person name="Slater F.R."/>
            <person name="Bond P.L."/>
            <person name="Tyson G.W."/>
        </authorList>
    </citation>
    <scope>NUCLEOTIDE SEQUENCE [LARGE SCALE GENOMIC DNA]</scope>
    <source>
        <strain evidence="3">BA-92</strain>
    </source>
</reference>
<evidence type="ECO:0000256" key="1">
    <source>
        <dbReference type="SAM" id="SignalP"/>
    </source>
</evidence>
<dbReference type="PATRIC" id="fig|1454003.3.peg.2306"/>
<dbReference type="STRING" id="1454003.AW10_02261"/>
<feature type="signal peptide" evidence="1">
    <location>
        <begin position="1"/>
        <end position="19"/>
    </location>
</feature>
<gene>
    <name evidence="2" type="ORF">AW10_02261</name>
</gene>
<proteinExistence type="predicted"/>
<evidence type="ECO:0008006" key="4">
    <source>
        <dbReference type="Google" id="ProtNLM"/>
    </source>
</evidence>
<sequence length="96" mass="10160" precursor="true">MRLHRLCFPALAALLTACAVTDQRPSSPVPVLVKLLAINDFHGKLLPPPGGIRIRLPAHAGAKMAVPAGGAEHMATLVDSLRAKKMRTMYSSPPAT</sequence>
<evidence type="ECO:0000313" key="3">
    <source>
        <dbReference type="Proteomes" id="UP000021816"/>
    </source>
</evidence>
<dbReference type="Proteomes" id="UP000021816">
    <property type="component" value="Unassembled WGS sequence"/>
</dbReference>
<dbReference type="InterPro" id="IPR029052">
    <property type="entry name" value="Metallo-depent_PP-like"/>
</dbReference>
<organism evidence="2 3">
    <name type="scientific">Candidatus Accumulibacter appositus</name>
    <dbReference type="NCBI Taxonomy" id="1454003"/>
    <lineage>
        <taxon>Bacteria</taxon>
        <taxon>Pseudomonadati</taxon>
        <taxon>Pseudomonadota</taxon>
        <taxon>Betaproteobacteria</taxon>
        <taxon>Candidatus Accumulibacter</taxon>
    </lineage>
</organism>
<keyword evidence="1" id="KW-0732">Signal</keyword>
<dbReference type="Gene3D" id="3.60.21.10">
    <property type="match status" value="1"/>
</dbReference>
<dbReference type="PROSITE" id="PS51257">
    <property type="entry name" value="PROKAR_LIPOPROTEIN"/>
    <property type="match status" value="1"/>
</dbReference>
<feature type="chain" id="PRO_5001461338" description="Bifunctional metallophosphatase/5'-nucleotidase" evidence="1">
    <location>
        <begin position="20"/>
        <end position="96"/>
    </location>
</feature>
<evidence type="ECO:0000313" key="2">
    <source>
        <dbReference type="EMBL" id="EXI79776.1"/>
    </source>
</evidence>
<protein>
    <recommendedName>
        <fullName evidence="4">Bifunctional metallophosphatase/5'-nucleotidase</fullName>
    </recommendedName>
</protein>
<name>A0A011NWP9_9PROT</name>
<dbReference type="EMBL" id="JEMX01000046">
    <property type="protein sequence ID" value="EXI79776.1"/>
    <property type="molecule type" value="Genomic_DNA"/>
</dbReference>